<dbReference type="AlphaFoldDB" id="Q85TH6"/>
<feature type="transmembrane region" description="Helical" evidence="1">
    <location>
        <begin position="55"/>
        <end position="77"/>
    </location>
</feature>
<keyword evidence="1" id="KW-0472">Membrane</keyword>
<name>Q85TH6_9HYME</name>
<proteinExistence type="predicted"/>
<gene>
    <name evidence="2" type="primary">ND4L</name>
</gene>
<feature type="transmembrane region" description="Helical" evidence="1">
    <location>
        <begin position="6"/>
        <end position="22"/>
    </location>
</feature>
<keyword evidence="2" id="KW-0496">Mitochondrion</keyword>
<geneLocation type="mitochondrion" evidence="2"/>
<keyword evidence="1" id="KW-0812">Transmembrane</keyword>
<dbReference type="EMBL" id="AF466146">
    <property type="protein sequence ID" value="AAO18420.2"/>
    <property type="molecule type" value="Genomic_DNA"/>
</dbReference>
<organism evidence="2">
    <name type="scientific">Melipona bicolor</name>
    <dbReference type="NCBI Taxonomy" id="60889"/>
    <lineage>
        <taxon>Eukaryota</taxon>
        <taxon>Metazoa</taxon>
        <taxon>Ecdysozoa</taxon>
        <taxon>Arthropoda</taxon>
        <taxon>Hexapoda</taxon>
        <taxon>Insecta</taxon>
        <taxon>Pterygota</taxon>
        <taxon>Neoptera</taxon>
        <taxon>Endopterygota</taxon>
        <taxon>Hymenoptera</taxon>
        <taxon>Apocrita</taxon>
        <taxon>Aculeata</taxon>
        <taxon>Apoidea</taxon>
        <taxon>Anthophila</taxon>
        <taxon>Apidae</taxon>
        <taxon>Melipona</taxon>
    </lineage>
</organism>
<reference evidence="2" key="1">
    <citation type="journal article" date="2008" name="Genet. Mol. Biol.">
        <title>The mitochondrial genome of the stingless bee Melipona bicolor (Apidae, Apinae, Meliponi): Sequence, gene organization and a unique tRNA translocation event conserved across the tribe Meliponini.</title>
        <authorList>
            <person name="Silvestre D."/>
            <person name="Dowton M."/>
            <person name="Arias M.C."/>
        </authorList>
    </citation>
    <scope>NUCLEOTIDE SEQUENCE</scope>
</reference>
<reference evidence="2" key="2">
    <citation type="journal article" date="2019" name="Gene">
        <title>Mitochondrial genome characterization of Melipona bicolor: Insights from the control region and gene expression data.</title>
        <authorList>
            <person name="Araujo N.S."/>
            <person name="Arias M.C."/>
        </authorList>
    </citation>
    <scope>NUCLEOTIDE SEQUENCE</scope>
</reference>
<feature type="transmembrane region" description="Helical" evidence="1">
    <location>
        <begin position="29"/>
        <end position="49"/>
    </location>
</feature>
<sequence>MIYELLLIIIIMYMNLFIMYKWSFYYLSFLIIMEFLNVFFIFFMIMYMFSLWLFFMFLMFMVCEGILGLLLLISMNYEFGHQKMIFLNLLI</sequence>
<keyword evidence="1" id="KW-1133">Transmembrane helix</keyword>
<accession>Q85TH6</accession>
<protein>
    <submittedName>
        <fullName evidence="2">NADH dehydrogenase subunit 4L</fullName>
    </submittedName>
</protein>
<evidence type="ECO:0000256" key="1">
    <source>
        <dbReference type="SAM" id="Phobius"/>
    </source>
</evidence>
<evidence type="ECO:0000313" key="2">
    <source>
        <dbReference type="EMBL" id="AAO18420.2"/>
    </source>
</evidence>
<reference evidence="2" key="3">
    <citation type="submission" date="2019-05" db="EMBL/GenBank/DDBJ databases">
        <authorList>
            <person name="de Souza Araujo D."/>
        </authorList>
    </citation>
    <scope>NUCLEOTIDE SEQUENCE</scope>
</reference>